<accession>A0A9N9NM03</accession>
<proteinExistence type="predicted"/>
<protein>
    <submittedName>
        <fullName evidence="1">196_t:CDS:1</fullName>
    </submittedName>
</protein>
<dbReference type="EMBL" id="CAJVQA010017750">
    <property type="protein sequence ID" value="CAG8750377.1"/>
    <property type="molecule type" value="Genomic_DNA"/>
</dbReference>
<sequence>MPTLTFQDLDHFDLDYFHNKYNDHYGTMIREVQSIQLKVMLFAFNSSEYNIAKFFHYFKTPTQPTIVCCYCQKFHILFTSSNLNISFRQATPSSSSQKSMYIDIDITPKQVKQLKEIIPQSPIAKTTTISTLLFPLNYSITQ</sequence>
<keyword evidence="2" id="KW-1185">Reference proteome</keyword>
<evidence type="ECO:0000313" key="2">
    <source>
        <dbReference type="Proteomes" id="UP000789759"/>
    </source>
</evidence>
<gene>
    <name evidence="1" type="ORF">CPELLU_LOCUS14669</name>
</gene>
<name>A0A9N9NM03_9GLOM</name>
<reference evidence="1" key="1">
    <citation type="submission" date="2021-06" db="EMBL/GenBank/DDBJ databases">
        <authorList>
            <person name="Kallberg Y."/>
            <person name="Tangrot J."/>
            <person name="Rosling A."/>
        </authorList>
    </citation>
    <scope>NUCLEOTIDE SEQUENCE</scope>
    <source>
        <strain evidence="1">FL966</strain>
    </source>
</reference>
<dbReference type="Proteomes" id="UP000789759">
    <property type="component" value="Unassembled WGS sequence"/>
</dbReference>
<dbReference type="AlphaFoldDB" id="A0A9N9NM03"/>
<comment type="caution">
    <text evidence="1">The sequence shown here is derived from an EMBL/GenBank/DDBJ whole genome shotgun (WGS) entry which is preliminary data.</text>
</comment>
<organism evidence="1 2">
    <name type="scientific">Cetraspora pellucida</name>
    <dbReference type="NCBI Taxonomy" id="1433469"/>
    <lineage>
        <taxon>Eukaryota</taxon>
        <taxon>Fungi</taxon>
        <taxon>Fungi incertae sedis</taxon>
        <taxon>Mucoromycota</taxon>
        <taxon>Glomeromycotina</taxon>
        <taxon>Glomeromycetes</taxon>
        <taxon>Diversisporales</taxon>
        <taxon>Gigasporaceae</taxon>
        <taxon>Cetraspora</taxon>
    </lineage>
</organism>
<evidence type="ECO:0000313" key="1">
    <source>
        <dbReference type="EMBL" id="CAG8750377.1"/>
    </source>
</evidence>